<sequence>MNNCDRGSRICYPAVKQFIFSAIQSTFLLGFLSASATAATLNLEPIGSFSTGIFDDEAAFISAFDPFTQNLFVTNRSNQSIDILNLSNPMNPWKTGQVSIPDLNPDLFENVLHVRSFSYETKSLFAVSVENVNRQANGSLLFFNGDGSLFNGSLETSSIMAGPLPDMFTFTPDGTKLLVANEGEANDEYTIDPEGSVSLIDLENLFAGLAPTETKIGLTDFNVGGSKADQLTGEGIRIFGPNATVAQDLEPEYITVSEDGKKAWVSFQENNAIGLLDLDTREFTEIVGLGYKDHRLPGNALDPSDRDDGINIKNWPVFGMYQPDEIASYTANGKTYIVIANEGSGREFDGYNEEFAVEDLTLDPDAFPADIQDEDKLGRLTVTNATGDTDGDGLFEELYAFGGRSFSILDEDGNIVFDSGDQIEQITAKMFPEYFNASNDENNFDNRSDNKGPEPEGVTIGKIAGRTYAFIGLERIGGIMTYDITNPENPSFVSYDNNRDFSVEFNVDEEGDPDPTPEQLAAVGDLGPEGLLFIDGKNSPNGQTLLISTNEISGTTTIYSVERVPEPGTILGLLGASALGGGILKRKRSNQA</sequence>
<comment type="caution">
    <text evidence="5">The sequence shown here is derived from an EMBL/GenBank/DDBJ whole genome shotgun (WGS) entry which is preliminary data.</text>
</comment>
<dbReference type="Pfam" id="PF22494">
    <property type="entry name" value="choice_anch_I"/>
    <property type="match status" value="1"/>
</dbReference>
<dbReference type="InterPro" id="IPR015943">
    <property type="entry name" value="WD40/YVTN_repeat-like_dom_sf"/>
</dbReference>
<protein>
    <submittedName>
        <fullName evidence="5">PEP-CTERM-sorting domain protein</fullName>
    </submittedName>
</protein>
<accession>U7QRG5</accession>
<dbReference type="EMBL" id="AUZM01000002">
    <property type="protein sequence ID" value="ERT09720.1"/>
    <property type="molecule type" value="Genomic_DNA"/>
</dbReference>
<dbReference type="InterPro" id="IPR013424">
    <property type="entry name" value="Ice-binding_C"/>
</dbReference>
<dbReference type="InterPro" id="IPR055188">
    <property type="entry name" value="Choice_anch_I"/>
</dbReference>
<dbReference type="Gene3D" id="2.130.10.10">
    <property type="entry name" value="YVTN repeat-like/Quinoprotein amine dehydrogenase"/>
    <property type="match status" value="1"/>
</dbReference>
<dbReference type="Pfam" id="PF07589">
    <property type="entry name" value="PEP-CTERM"/>
    <property type="match status" value="1"/>
</dbReference>
<feature type="chain" id="PRO_5004687789" evidence="2">
    <location>
        <begin position="39"/>
        <end position="592"/>
    </location>
</feature>
<dbReference type="InterPro" id="IPR011045">
    <property type="entry name" value="N2O_reductase_N"/>
</dbReference>
<dbReference type="SUPFAM" id="SSF50974">
    <property type="entry name" value="Nitrous oxide reductase, N-terminal domain"/>
    <property type="match status" value="1"/>
</dbReference>
<feature type="compositionally biased region" description="Basic and acidic residues" evidence="1">
    <location>
        <begin position="444"/>
        <end position="454"/>
    </location>
</feature>
<proteinExistence type="predicted"/>
<keyword evidence="2" id="KW-0732">Signal</keyword>
<dbReference type="Proteomes" id="UP000017127">
    <property type="component" value="Unassembled WGS sequence"/>
</dbReference>
<evidence type="ECO:0000259" key="4">
    <source>
        <dbReference type="Pfam" id="PF22494"/>
    </source>
</evidence>
<gene>
    <name evidence="5" type="ORF">M595_0359</name>
</gene>
<dbReference type="PATRIC" id="fig|1348334.3.peg.355"/>
<evidence type="ECO:0000313" key="6">
    <source>
        <dbReference type="Proteomes" id="UP000017127"/>
    </source>
</evidence>
<dbReference type="PANTHER" id="PTHR46928">
    <property type="entry name" value="MESENCHYME-SPECIFIC CELL SURFACE GLYCOPROTEIN"/>
    <property type="match status" value="1"/>
</dbReference>
<feature type="signal peptide" evidence="2">
    <location>
        <begin position="1"/>
        <end position="38"/>
    </location>
</feature>
<evidence type="ECO:0000259" key="3">
    <source>
        <dbReference type="Pfam" id="PF07589"/>
    </source>
</evidence>
<dbReference type="RefSeq" id="WP_023064219.1">
    <property type="nucleotide sequence ID" value="NZ_AUZM01000002.1"/>
</dbReference>
<dbReference type="PANTHER" id="PTHR46928:SF1">
    <property type="entry name" value="MESENCHYME-SPECIFIC CELL SURFACE GLYCOPROTEIN"/>
    <property type="match status" value="1"/>
</dbReference>
<evidence type="ECO:0000313" key="5">
    <source>
        <dbReference type="EMBL" id="ERT09720.1"/>
    </source>
</evidence>
<dbReference type="NCBIfam" id="NF038117">
    <property type="entry name" value="choice_anch_I"/>
    <property type="match status" value="1"/>
</dbReference>
<evidence type="ECO:0000256" key="1">
    <source>
        <dbReference type="SAM" id="MobiDB-lite"/>
    </source>
</evidence>
<dbReference type="NCBIfam" id="TIGR02595">
    <property type="entry name" value="PEP_CTERM"/>
    <property type="match status" value="1"/>
</dbReference>
<dbReference type="AlphaFoldDB" id="U7QRG5"/>
<organism evidence="5 6">
    <name type="scientific">Lyngbya aestuarii BL J</name>
    <dbReference type="NCBI Taxonomy" id="1348334"/>
    <lineage>
        <taxon>Bacteria</taxon>
        <taxon>Bacillati</taxon>
        <taxon>Cyanobacteriota</taxon>
        <taxon>Cyanophyceae</taxon>
        <taxon>Oscillatoriophycideae</taxon>
        <taxon>Oscillatoriales</taxon>
        <taxon>Microcoleaceae</taxon>
        <taxon>Lyngbya</taxon>
    </lineage>
</organism>
<keyword evidence="6" id="KW-1185">Reference proteome</keyword>
<name>U7QRG5_9CYAN</name>
<dbReference type="OrthoDB" id="9768561at2"/>
<evidence type="ECO:0000256" key="2">
    <source>
        <dbReference type="SAM" id="SignalP"/>
    </source>
</evidence>
<feature type="domain" description="Ice-binding protein C-terminal" evidence="3">
    <location>
        <begin position="564"/>
        <end position="586"/>
    </location>
</feature>
<dbReference type="InterPro" id="IPR052956">
    <property type="entry name" value="Mesenchyme-surface_protein"/>
</dbReference>
<reference evidence="5 6" key="1">
    <citation type="journal article" date="2013" name="Front. Microbiol.">
        <title>Comparative genomic analyses of the cyanobacterium, Lyngbya aestuarii BL J, a powerful hydrogen producer.</title>
        <authorList>
            <person name="Kothari A."/>
            <person name="Vaughn M."/>
            <person name="Garcia-Pichel F."/>
        </authorList>
    </citation>
    <scope>NUCLEOTIDE SEQUENCE [LARGE SCALE GENOMIC DNA]</scope>
    <source>
        <strain evidence="5 6">BL J</strain>
    </source>
</reference>
<feature type="domain" description="Choice-of-anchor I" evidence="4">
    <location>
        <begin position="58"/>
        <end position="560"/>
    </location>
</feature>
<feature type="region of interest" description="Disordered" evidence="1">
    <location>
        <begin position="437"/>
        <end position="458"/>
    </location>
</feature>